<dbReference type="OrthoDB" id="10004862at2759"/>
<evidence type="ECO:0000256" key="1">
    <source>
        <dbReference type="ARBA" id="ARBA00023002"/>
    </source>
</evidence>
<proteinExistence type="predicted"/>
<sequence>MAQFLETSQVRLSFSHLGLARLNPSPPSAVEVANDLLQKNHDRYHMYFRDVAGHNHIPHSILTVLAMGGGPRQLKRAFDDGVPIQRPLPPVDLEVVKSFKDPSRFREKMTLLSEYTNYLAFFEEEIEYKGWEAVVNERCFSRTPNADYLLSQMYEGVFHPMIHLGFGVEFQLPSIVAEGLAQAASHYLGNLDHFFSGAERLVQTGSVAPKRLFDLYQEVRSNEKVRTAALVTDRAFRVRDGVLGRALHEIIRVASQYQITPDDLERATAEMISCAAYAAATIQNKPGKVRRIDFYVMHNVTCSVALVVLLRQPWIKLEDKVRVLEWKGRLDLVMYAAISAPELHLENILEYKPTQSKDMTWSTMYKAINDIHDDGHIAKFVRALKLGEEVAKPFEHDDKAGDLPVKGNLWFRIAQLCFDTTSLSDGIEAEEKWVMGAGFDHMWRMVPDRSDSYDPNWR</sequence>
<evidence type="ECO:0000313" key="3">
    <source>
        <dbReference type="Proteomes" id="UP000829685"/>
    </source>
</evidence>
<dbReference type="EMBL" id="JAFIMR010000006">
    <property type="protein sequence ID" value="KAI1877582.1"/>
    <property type="molecule type" value="Genomic_DNA"/>
</dbReference>
<reference evidence="2" key="1">
    <citation type="submission" date="2021-03" db="EMBL/GenBank/DDBJ databases">
        <title>Revisited historic fungal species revealed as producer of novel bioactive compounds through whole genome sequencing and comparative genomics.</title>
        <authorList>
            <person name="Vignolle G.A."/>
            <person name="Hochenegger N."/>
            <person name="Mach R.L."/>
            <person name="Mach-Aigner A.R."/>
            <person name="Javad Rahimi M."/>
            <person name="Salim K.A."/>
            <person name="Chan C.M."/>
            <person name="Lim L.B.L."/>
            <person name="Cai F."/>
            <person name="Druzhinina I.S."/>
            <person name="U'Ren J.M."/>
            <person name="Derntl C."/>
        </authorList>
    </citation>
    <scope>NUCLEOTIDE SEQUENCE</scope>
    <source>
        <strain evidence="2">TUCIM 5799</strain>
    </source>
</reference>
<dbReference type="Proteomes" id="UP000829685">
    <property type="component" value="Unassembled WGS sequence"/>
</dbReference>
<dbReference type="PANTHER" id="PTHR35870">
    <property type="entry name" value="PROTEIN, PUTATIVE (AFU_ORTHOLOGUE AFUA_5G03330)-RELATED"/>
    <property type="match status" value="1"/>
</dbReference>
<evidence type="ECO:0000313" key="2">
    <source>
        <dbReference type="EMBL" id="KAI1877582.1"/>
    </source>
</evidence>
<comment type="caution">
    <text evidence="2">The sequence shown here is derived from an EMBL/GenBank/DDBJ whole genome shotgun (WGS) entry which is preliminary data.</text>
</comment>
<keyword evidence="1" id="KW-0560">Oxidoreductase</keyword>
<dbReference type="Pfam" id="PF14027">
    <property type="entry name" value="Questin_oxidase"/>
    <property type="match status" value="1"/>
</dbReference>
<accession>A0A9Q0ARY4</accession>
<organism evidence="2 3">
    <name type="scientific">Neoarthrinium moseri</name>
    <dbReference type="NCBI Taxonomy" id="1658444"/>
    <lineage>
        <taxon>Eukaryota</taxon>
        <taxon>Fungi</taxon>
        <taxon>Dikarya</taxon>
        <taxon>Ascomycota</taxon>
        <taxon>Pezizomycotina</taxon>
        <taxon>Sordariomycetes</taxon>
        <taxon>Xylariomycetidae</taxon>
        <taxon>Amphisphaeriales</taxon>
        <taxon>Apiosporaceae</taxon>
        <taxon>Neoarthrinium</taxon>
    </lineage>
</organism>
<name>A0A9Q0ARY4_9PEZI</name>
<gene>
    <name evidence="2" type="ORF">JX265_003590</name>
</gene>
<protein>
    <recommendedName>
        <fullName evidence="4">Oxidoreductase AflY</fullName>
    </recommendedName>
</protein>
<keyword evidence="3" id="KW-1185">Reference proteome</keyword>
<dbReference type="PANTHER" id="PTHR35870:SF7">
    <property type="entry name" value="BAEYER-VILLIGER OXIDASE MDPL"/>
    <property type="match status" value="1"/>
</dbReference>
<evidence type="ECO:0008006" key="4">
    <source>
        <dbReference type="Google" id="ProtNLM"/>
    </source>
</evidence>
<dbReference type="GO" id="GO:0016491">
    <property type="term" value="F:oxidoreductase activity"/>
    <property type="evidence" value="ECO:0007669"/>
    <property type="project" value="UniProtKB-KW"/>
</dbReference>
<dbReference type="AlphaFoldDB" id="A0A9Q0ARY4"/>
<dbReference type="InterPro" id="IPR025337">
    <property type="entry name" value="Questin_oxidase-like"/>
</dbReference>